<feature type="domain" description="DUF7077" evidence="6">
    <location>
        <begin position="707"/>
        <end position="821"/>
    </location>
</feature>
<dbReference type="PANTHER" id="PTHR13251">
    <property type="entry name" value="EPILEPSY HOLOPROSENCEPHALY CANDIDATE 1/TMEM1"/>
    <property type="match status" value="1"/>
</dbReference>
<evidence type="ECO:0000256" key="1">
    <source>
        <dbReference type="ARBA" id="ARBA00004555"/>
    </source>
</evidence>
<sequence length="1184" mass="133984">MESIPCSYTTLPPLSNSLEWTQAFISLNSKLNLKDIAYDGHLIPMLDVSLTLFDQASFNKPKSLIPSSVIDTPFVHLLFLQCEDNEYYKSTLKPKIREWLQTISSHKRQEWVIVLMSSSSQNKTNNIFKIKSGVIDKIRMDFNYDKRDRCVQISRIGVNGIEDPNCWNPLLDKLKEAIVAGFDLNINSRFADVERSESQRNLPGWNFCTFFILKESLALSYIGLNLFQEAQLVYEQLEQLFHQSLDNNTVINQFIDSGGKEIHDGSGDLLSTTKKPYRQMILSNSISVFDFRLYLFACQCNIAGEHLGNVELVAQRSINFINMFSRSLQPKLADLRPYFVQYWKFVASLTTIYQCDRWFTEEHKVNDVNRAHQYSLRKAELYDIAIDQLQDLSIRFGILPNKYPFAQDKYIKVHVDEIPQTTHKQLRQALSSRREFDKLFIHLCSSAARYYRQVAKFKKAWSLDLLVAGLNMERGHYESSLRFFELLNASEARSMWYSTRMYALLGQLLSHAHLDRVRDERWADAALDLVQIASTLDATERGMSAAMVDQMGGGDVGSSATWGGFEWLLRELKIFAQHAHKSFDIPLSPSLRVSFSSVRPDVVFSDDDDGSSIDARIDSNLPCSLVADAVVFTFHSLRHRHGIEYRCDSVRLEPGHNAVKAFCSTPAHDIFFLGAVNVLASGISFLEHIPVSEGRRRCCLNIPFDARALAVKLERPDNVVVGSGALHLKMKAGRKKMDAATVRLTSPQLVFGYVDSELVDDTDNCSLERNPESVILRNLDTQTWCTVAIPYHVFQDTDVATVNVQVDYTSDARPHQLVKTLAYDLVNPLKLHVSHTQMSDITILSADVAASAGYNVRVKDVRLVSTQHSHHSHSHSADPFILAAGEKASYGFTIKSDECSDLGLLAEYSTIENGGLCPGYAEISVDFAIEVYNMSYEIVQHELNAHQLKHHAQWVSKFITAHHTWSHSSGYEFKQVDENALDDALKTFAFTEGEKLALRGVIVGAIERLPSHPIESRHWDNCTLPIKLPIAEIVASGSINFKQHTLRLGEAALVSILLSTSGAADGEVLHYELDTPLDEWLISGKARGEYKVVTDKPFIFTITLLPIKMGAITPPRLKVFSRAGRTVSTFIENELQRIVVFSKTRSEHTFSIEMPRRELLDWAREREKNNKLLSYHAGMTFQGH</sequence>
<reference evidence="7 8" key="1">
    <citation type="submission" date="2019-03" db="EMBL/GenBank/DDBJ databases">
        <title>Sequencing 23 genomes of Wallemia ichthyophaga.</title>
        <authorList>
            <person name="Gostincar C."/>
        </authorList>
    </citation>
    <scope>NUCLEOTIDE SEQUENCE [LARGE SCALE GENOMIC DNA]</scope>
    <source>
        <strain evidence="7 8">EXF-6200</strain>
    </source>
</reference>
<comment type="caution">
    <text evidence="7">The sequence shown here is derived from an EMBL/GenBank/DDBJ whole genome shotgun (WGS) entry which is preliminary data.</text>
</comment>
<evidence type="ECO:0000259" key="5">
    <source>
        <dbReference type="Pfam" id="PF23036"/>
    </source>
</evidence>
<gene>
    <name evidence="7" type="ORF">E3P86_00334</name>
</gene>
<dbReference type="InterPro" id="IPR056913">
    <property type="entry name" value="TRAPPC10/Trs130_N"/>
</dbReference>
<evidence type="ECO:0000313" key="8">
    <source>
        <dbReference type="Proteomes" id="UP000310689"/>
    </source>
</evidence>
<dbReference type="InterPro" id="IPR045126">
    <property type="entry name" value="TRAPPC10/Trs130"/>
</dbReference>
<protein>
    <recommendedName>
        <fullName evidence="9">Trafficking protein particle complex subunit 10</fullName>
    </recommendedName>
</protein>
<evidence type="ECO:0000256" key="3">
    <source>
        <dbReference type="ARBA" id="ARBA00023034"/>
    </source>
</evidence>
<keyword evidence="3" id="KW-0333">Golgi apparatus</keyword>
<dbReference type="InterPro" id="IPR022233">
    <property type="entry name" value="TRAPPC10/Trs130_C"/>
</dbReference>
<evidence type="ECO:0000313" key="7">
    <source>
        <dbReference type="EMBL" id="TIB42510.1"/>
    </source>
</evidence>
<evidence type="ECO:0008006" key="9">
    <source>
        <dbReference type="Google" id="ProtNLM"/>
    </source>
</evidence>
<evidence type="ECO:0000259" key="6">
    <source>
        <dbReference type="Pfam" id="PF23274"/>
    </source>
</evidence>
<comment type="subcellular location">
    <subcellularLocation>
        <location evidence="1">Golgi apparatus</location>
    </subcellularLocation>
</comment>
<keyword evidence="2" id="KW-0813">Transport</keyword>
<dbReference type="AlphaFoldDB" id="A0A4T0JH76"/>
<evidence type="ECO:0000256" key="2">
    <source>
        <dbReference type="ARBA" id="ARBA00022448"/>
    </source>
</evidence>
<dbReference type="Proteomes" id="UP000310689">
    <property type="component" value="Unassembled WGS sequence"/>
</dbReference>
<dbReference type="Pfam" id="PF23274">
    <property type="entry name" value="DUF7077"/>
    <property type="match status" value="1"/>
</dbReference>
<organism evidence="7 8">
    <name type="scientific">Wallemia ichthyophaga</name>
    <dbReference type="NCBI Taxonomy" id="245174"/>
    <lineage>
        <taxon>Eukaryota</taxon>
        <taxon>Fungi</taxon>
        <taxon>Dikarya</taxon>
        <taxon>Basidiomycota</taxon>
        <taxon>Wallemiomycotina</taxon>
        <taxon>Wallemiomycetes</taxon>
        <taxon>Wallemiales</taxon>
        <taxon>Wallemiaceae</taxon>
        <taxon>Wallemia</taxon>
    </lineage>
</organism>
<dbReference type="InterPro" id="IPR055505">
    <property type="entry name" value="DUF7077"/>
</dbReference>
<accession>A0A4T0JH76</accession>
<evidence type="ECO:0000259" key="4">
    <source>
        <dbReference type="Pfam" id="PF12584"/>
    </source>
</evidence>
<proteinExistence type="predicted"/>
<name>A0A4T0JH76_WALIC</name>
<dbReference type="GO" id="GO:0006891">
    <property type="term" value="P:intra-Golgi vesicle-mediated transport"/>
    <property type="evidence" value="ECO:0007669"/>
    <property type="project" value="TreeGrafter"/>
</dbReference>
<dbReference type="Pfam" id="PF12584">
    <property type="entry name" value="TRAPPC10"/>
    <property type="match status" value="1"/>
</dbReference>
<dbReference type="EMBL" id="SPOI01000007">
    <property type="protein sequence ID" value="TIB42510.1"/>
    <property type="molecule type" value="Genomic_DNA"/>
</dbReference>
<dbReference type="GO" id="GO:0005829">
    <property type="term" value="C:cytosol"/>
    <property type="evidence" value="ECO:0007669"/>
    <property type="project" value="GOC"/>
</dbReference>
<dbReference type="GO" id="GO:1990071">
    <property type="term" value="C:TRAPPII protein complex"/>
    <property type="evidence" value="ECO:0007669"/>
    <property type="project" value="InterPro"/>
</dbReference>
<dbReference type="GO" id="GO:0034498">
    <property type="term" value="P:early endosome to Golgi transport"/>
    <property type="evidence" value="ECO:0007669"/>
    <property type="project" value="TreeGrafter"/>
</dbReference>
<dbReference type="Pfam" id="PF23036">
    <property type="entry name" value="TRAPPC10_1st"/>
    <property type="match status" value="1"/>
</dbReference>
<dbReference type="PANTHER" id="PTHR13251:SF3">
    <property type="entry name" value="TRAFFICKING PROTEIN PARTICLE COMPLEX SUBUNIT 10"/>
    <property type="match status" value="1"/>
</dbReference>
<feature type="domain" description="TRAPPC10/Trs130 N-terminal" evidence="5">
    <location>
        <begin position="46"/>
        <end position="302"/>
    </location>
</feature>
<feature type="domain" description="TRAPPC10/Trs130 C-terminal" evidence="4">
    <location>
        <begin position="1064"/>
        <end position="1123"/>
    </location>
</feature>